<evidence type="ECO:0000256" key="1">
    <source>
        <dbReference type="ARBA" id="ARBA00000485"/>
    </source>
</evidence>
<dbReference type="AlphaFoldDB" id="A0A6P7U050"/>
<keyword evidence="6 9" id="KW-0833">Ubl conjugation pathway</keyword>
<evidence type="ECO:0000259" key="10">
    <source>
        <dbReference type="PROSITE" id="PS50127"/>
    </source>
</evidence>
<gene>
    <name evidence="12" type="primary">LOC115229357</name>
</gene>
<evidence type="ECO:0000313" key="12">
    <source>
        <dbReference type="RefSeq" id="XP_029655580.1"/>
    </source>
</evidence>
<evidence type="ECO:0000313" key="11">
    <source>
        <dbReference type="Proteomes" id="UP000515154"/>
    </source>
</evidence>
<dbReference type="FunFam" id="3.10.110.10:FF:000101">
    <property type="entry name" value="Ubiquitin-conjugating enzyme E2 D2"/>
    <property type="match status" value="1"/>
</dbReference>
<keyword evidence="5 9" id="KW-0547">Nucleotide-binding</keyword>
<reference evidence="12" key="1">
    <citation type="submission" date="2025-08" db="UniProtKB">
        <authorList>
            <consortium name="RefSeq"/>
        </authorList>
    </citation>
    <scope>IDENTIFICATION</scope>
</reference>
<dbReference type="PROSITE" id="PS50127">
    <property type="entry name" value="UBC_2"/>
    <property type="match status" value="1"/>
</dbReference>
<proteinExistence type="inferred from homology"/>
<keyword evidence="4" id="KW-0808">Transferase</keyword>
<dbReference type="PROSITE" id="PS00183">
    <property type="entry name" value="UBC_1"/>
    <property type="match status" value="1"/>
</dbReference>
<evidence type="ECO:0000256" key="4">
    <source>
        <dbReference type="ARBA" id="ARBA00022679"/>
    </source>
</evidence>
<feature type="active site" description="Glycyl thioester intermediate" evidence="8">
    <location>
        <position position="48"/>
    </location>
</feature>
<dbReference type="Gene3D" id="3.10.110.10">
    <property type="entry name" value="Ubiquitin Conjugating Enzyme"/>
    <property type="match status" value="1"/>
</dbReference>
<accession>A0A6P7U050</accession>
<dbReference type="InterPro" id="IPR016135">
    <property type="entry name" value="UBQ-conjugating_enzyme/RWD"/>
</dbReference>
<evidence type="ECO:0000256" key="3">
    <source>
        <dbReference type="ARBA" id="ARBA00012486"/>
    </source>
</evidence>
<evidence type="ECO:0000256" key="2">
    <source>
        <dbReference type="ARBA" id="ARBA00004906"/>
    </source>
</evidence>
<dbReference type="RefSeq" id="XP_029655580.1">
    <property type="nucleotide sequence ID" value="XM_029799720.1"/>
</dbReference>
<dbReference type="EC" id="2.3.2.23" evidence="3"/>
<evidence type="ECO:0000256" key="8">
    <source>
        <dbReference type="PROSITE-ProRule" id="PRU10133"/>
    </source>
</evidence>
<evidence type="ECO:0000256" key="5">
    <source>
        <dbReference type="ARBA" id="ARBA00022741"/>
    </source>
</evidence>
<name>A0A6P7U050_9MOLL</name>
<sequence>MPPPGSFYAGGKFELKINFPPDYPYKPPKIHFVTQIYHPNINSHGSICLDTLREQWSAALTISKVLLSILSMLETPNPDDPLVPEIAHLYKTNHREYERLARQWTSKYAQP</sequence>
<feature type="domain" description="UBC core" evidence="10">
    <location>
        <begin position="1"/>
        <end position="110"/>
    </location>
</feature>
<dbReference type="InterPro" id="IPR023313">
    <property type="entry name" value="UBQ-conjugating_AS"/>
</dbReference>
<dbReference type="InterPro" id="IPR000608">
    <property type="entry name" value="UBC"/>
</dbReference>
<comment type="catalytic activity">
    <reaction evidence="1">
        <text>S-ubiquitinyl-[E1 ubiquitin-activating enzyme]-L-cysteine + [E2 ubiquitin-conjugating enzyme]-L-cysteine = [E1 ubiquitin-activating enzyme]-L-cysteine + S-ubiquitinyl-[E2 ubiquitin-conjugating enzyme]-L-cysteine.</text>
        <dbReference type="EC" id="2.3.2.23"/>
    </reaction>
</comment>
<evidence type="ECO:0000256" key="9">
    <source>
        <dbReference type="RuleBase" id="RU362109"/>
    </source>
</evidence>
<evidence type="ECO:0000256" key="7">
    <source>
        <dbReference type="ARBA" id="ARBA00022840"/>
    </source>
</evidence>
<dbReference type="SMART" id="SM00212">
    <property type="entry name" value="UBCc"/>
    <property type="match status" value="1"/>
</dbReference>
<dbReference type="KEGG" id="osn:115229357"/>
<dbReference type="Proteomes" id="UP000515154">
    <property type="component" value="Unplaced"/>
</dbReference>
<dbReference type="Pfam" id="PF00179">
    <property type="entry name" value="UQ_con"/>
    <property type="match status" value="1"/>
</dbReference>
<evidence type="ECO:0000256" key="6">
    <source>
        <dbReference type="ARBA" id="ARBA00022786"/>
    </source>
</evidence>
<dbReference type="SUPFAM" id="SSF54495">
    <property type="entry name" value="UBC-like"/>
    <property type="match status" value="1"/>
</dbReference>
<comment type="similarity">
    <text evidence="9">Belongs to the ubiquitin-conjugating enzyme family.</text>
</comment>
<protein>
    <recommendedName>
        <fullName evidence="3">E2 ubiquitin-conjugating enzyme</fullName>
        <ecNumber evidence="3">2.3.2.23</ecNumber>
    </recommendedName>
</protein>
<organism evidence="11 12">
    <name type="scientific">Octopus sinensis</name>
    <name type="common">East Asian common octopus</name>
    <dbReference type="NCBI Taxonomy" id="2607531"/>
    <lineage>
        <taxon>Eukaryota</taxon>
        <taxon>Metazoa</taxon>
        <taxon>Spiralia</taxon>
        <taxon>Lophotrochozoa</taxon>
        <taxon>Mollusca</taxon>
        <taxon>Cephalopoda</taxon>
        <taxon>Coleoidea</taxon>
        <taxon>Octopodiformes</taxon>
        <taxon>Octopoda</taxon>
        <taxon>Incirrata</taxon>
        <taxon>Octopodidae</taxon>
        <taxon>Octopus</taxon>
    </lineage>
</organism>
<keyword evidence="7 9" id="KW-0067">ATP-binding</keyword>
<dbReference type="GO" id="GO:0005524">
    <property type="term" value="F:ATP binding"/>
    <property type="evidence" value="ECO:0007669"/>
    <property type="project" value="UniProtKB-UniRule"/>
</dbReference>
<dbReference type="PANTHER" id="PTHR24068">
    <property type="entry name" value="UBIQUITIN-CONJUGATING ENZYME E2"/>
    <property type="match status" value="1"/>
</dbReference>
<comment type="pathway">
    <text evidence="2">Protein modification; protein ubiquitination.</text>
</comment>
<dbReference type="GO" id="GO:0061631">
    <property type="term" value="F:ubiquitin conjugating enzyme activity"/>
    <property type="evidence" value="ECO:0007669"/>
    <property type="project" value="UniProtKB-EC"/>
</dbReference>
<keyword evidence="11" id="KW-1185">Reference proteome</keyword>